<reference evidence="2" key="1">
    <citation type="journal article" date="2022" name="Int. J. Mol. Sci.">
        <title>Draft Genome of Tanacetum Coccineum: Genomic Comparison of Closely Related Tanacetum-Family Plants.</title>
        <authorList>
            <person name="Yamashiro T."/>
            <person name="Shiraishi A."/>
            <person name="Nakayama K."/>
            <person name="Satake H."/>
        </authorList>
    </citation>
    <scope>NUCLEOTIDE SEQUENCE</scope>
</reference>
<evidence type="ECO:0000313" key="3">
    <source>
        <dbReference type="Proteomes" id="UP001151760"/>
    </source>
</evidence>
<protein>
    <submittedName>
        <fullName evidence="2">Uncharacterized protein</fullName>
    </submittedName>
</protein>
<organism evidence="2 3">
    <name type="scientific">Tanacetum coccineum</name>
    <dbReference type="NCBI Taxonomy" id="301880"/>
    <lineage>
        <taxon>Eukaryota</taxon>
        <taxon>Viridiplantae</taxon>
        <taxon>Streptophyta</taxon>
        <taxon>Embryophyta</taxon>
        <taxon>Tracheophyta</taxon>
        <taxon>Spermatophyta</taxon>
        <taxon>Magnoliopsida</taxon>
        <taxon>eudicotyledons</taxon>
        <taxon>Gunneridae</taxon>
        <taxon>Pentapetalae</taxon>
        <taxon>asterids</taxon>
        <taxon>campanulids</taxon>
        <taxon>Asterales</taxon>
        <taxon>Asteraceae</taxon>
        <taxon>Asteroideae</taxon>
        <taxon>Anthemideae</taxon>
        <taxon>Anthemidinae</taxon>
        <taxon>Tanacetum</taxon>
    </lineage>
</organism>
<accession>A0ABQ5G8H9</accession>
<dbReference type="Proteomes" id="UP001151760">
    <property type="component" value="Unassembled WGS sequence"/>
</dbReference>
<evidence type="ECO:0000313" key="2">
    <source>
        <dbReference type="EMBL" id="GJT71856.1"/>
    </source>
</evidence>
<name>A0ABQ5G8H9_9ASTR</name>
<keyword evidence="3" id="KW-1185">Reference proteome</keyword>
<evidence type="ECO:0000256" key="1">
    <source>
        <dbReference type="SAM" id="Coils"/>
    </source>
</evidence>
<feature type="coiled-coil region" evidence="1">
    <location>
        <begin position="182"/>
        <end position="240"/>
    </location>
</feature>
<comment type="caution">
    <text evidence="2">The sequence shown here is derived from an EMBL/GenBank/DDBJ whole genome shotgun (WGS) entry which is preliminary data.</text>
</comment>
<proteinExistence type="predicted"/>
<sequence>MQSKEGKVDLSKALDASLVVTECSGTKSDKQDTSSSSGNYITHIVDADIRPHFMQSEPSYDTHLLENVDRNTTPDLTNMCHMGGEIDQNAEKCQVSYPLLDLSFDNMTTEFSNQSLEFENISLKKTVAQLQKDFLRMKAHCVNMELKYQNQALKDRQHGQILNETSNKAKINKEIEILETINIELEHSVAKLLAEYEKLHKENEHLNSIKKTRVQTKDHNDSLIAQINSKTVENANLKAQIQEKVFANVALKNEIRK</sequence>
<reference evidence="2" key="2">
    <citation type="submission" date="2022-01" db="EMBL/GenBank/DDBJ databases">
        <authorList>
            <person name="Yamashiro T."/>
            <person name="Shiraishi A."/>
            <person name="Satake H."/>
            <person name="Nakayama K."/>
        </authorList>
    </citation>
    <scope>NUCLEOTIDE SEQUENCE</scope>
</reference>
<keyword evidence="1" id="KW-0175">Coiled coil</keyword>
<dbReference type="EMBL" id="BQNB010018203">
    <property type="protein sequence ID" value="GJT71856.1"/>
    <property type="molecule type" value="Genomic_DNA"/>
</dbReference>
<gene>
    <name evidence="2" type="ORF">Tco_1031142</name>
</gene>